<dbReference type="Gene3D" id="3.60.21.70">
    <property type="entry name" value="PhoD-like phosphatase"/>
    <property type="match status" value="1"/>
</dbReference>
<evidence type="ECO:0000313" key="6">
    <source>
        <dbReference type="Proteomes" id="UP001221686"/>
    </source>
</evidence>
<name>A0ABT5EAM9_9BACT</name>
<dbReference type="InterPro" id="IPR052900">
    <property type="entry name" value="Phospholipid_Metab_Enz"/>
</dbReference>
<dbReference type="InterPro" id="IPR000917">
    <property type="entry name" value="Sulfatase_N"/>
</dbReference>
<dbReference type="Gene3D" id="3.40.720.10">
    <property type="entry name" value="Alkaline Phosphatase, subunit A"/>
    <property type="match status" value="2"/>
</dbReference>
<feature type="transmembrane region" description="Helical" evidence="1">
    <location>
        <begin position="102"/>
        <end position="120"/>
    </location>
</feature>
<feature type="transmembrane region" description="Helical" evidence="1">
    <location>
        <begin position="173"/>
        <end position="190"/>
    </location>
</feature>
<feature type="domain" description="Phospholipase D N-terminal" evidence="4">
    <location>
        <begin position="721"/>
        <end position="786"/>
    </location>
</feature>
<comment type="caution">
    <text evidence="5">The sequence shown here is derived from an EMBL/GenBank/DDBJ whole genome shotgun (WGS) entry which is preliminary data.</text>
</comment>
<dbReference type="Pfam" id="PF00884">
    <property type="entry name" value="Sulfatase"/>
    <property type="match status" value="1"/>
</dbReference>
<sequence>MSSPVLGLFLFGGAAFLALGFLAVDLLGAVLPGGGLTARRLRRVAGLILSAPLLLLTARILGMQSPADLPWVLPAGLVFTAAVVIAVERLAPRMGAPDDPRFWLGTAVAAFQLVALFFYVHVSEDTFAVIRPGTERLHAALYFGTWGASLALLLPWGGRVVSRAGAAPPSRWWAVWSGLAAFIGLGFMVADRRFMVGLYPAIHLWLQLVAVLSIDAALSRGLAAVQLERWRVAPATVRKLQRTGGVALALVVVAAGGFAVVAFGGLASDRGFRAQVGESTVGTSMMRYLRRGEGRTRGHLVELDHPLYHDVPAPKNDWNIILISVDALRADALPDPEDPDKSAAPRLSALAAGCADFRRAYAPGSRTAIGMGALMLGRYSAHIQWDLWMWDGKLINPNKATAADIRGLTNGVQYTTIPQIPPEGNLAQRLKGAGLRTLATPWDGYSRFFRKDAGFDPGFDEYTDFNPMSFREPASPKVLPLALDQLDKAKGKRFFQWVHLFDPHEAYNDRERYAELVQAMDGALGEFLDGLEQRGLRDKTAIFLVADHGEALGDHRNATHGTSLYEEQVRVPMLMCLPGRGGQVFRQPVSTLDATATMLAIAGADLTGIDGVNLLPLIDDGTYPAERPVFTELHRYMSNQAQRTTDLQAVIHGRWKLIRDLKNDTAQLFDLENDPKEEASALASRPDMADDLEDLLDALNAERAKPKPPRPLFAAKPAAFDVAQDSVLLWARSTLPAQIHFELAKNARFNDALETSAREVSPDSDQVRIVDVTGLEPGTRYWYRAVLTFEGERTLSDAASFTTSHAEARTIKLAWSADLLADNAPFQIFAPLKREKPDVFLMLGDTTYADIPKKNKGKDLKTYRARHKLVRRDEALQSFLATTATFATWDDHEISNNAHRETENLGVARQVFREQWPLRSADPDDVGLYRSFRPAPQVEVFMLDVRSFRDPPKGGTTMLGEAQKEWLITSLKSSTARTKIVASSVPMFVPFGKDSWHAYPDERDELRTVFASEPPGSVIVLSGDYHLAWHLVEQETGIHELVAGPLDAWSFEDMLPGHVTDVAKRGGFTITDGPNYGVLEIKADGSVVARYHDVRGKQKYRTVLSGPDEVPAPSPAK</sequence>
<keyword evidence="1" id="KW-0472">Membrane</keyword>
<feature type="transmembrane region" description="Helical" evidence="1">
    <location>
        <begin position="44"/>
        <end position="63"/>
    </location>
</feature>
<dbReference type="InterPro" id="IPR029052">
    <property type="entry name" value="Metallo-depent_PP-like"/>
</dbReference>
<dbReference type="InterPro" id="IPR017850">
    <property type="entry name" value="Alkaline_phosphatase_core_sf"/>
</dbReference>
<feature type="transmembrane region" description="Helical" evidence="1">
    <location>
        <begin position="202"/>
        <end position="225"/>
    </location>
</feature>
<dbReference type="InterPro" id="IPR018946">
    <property type="entry name" value="PhoD-like_MPP"/>
</dbReference>
<dbReference type="CDD" id="cd07389">
    <property type="entry name" value="MPP_PhoD"/>
    <property type="match status" value="1"/>
</dbReference>
<evidence type="ECO:0000259" key="3">
    <source>
        <dbReference type="Pfam" id="PF09423"/>
    </source>
</evidence>
<dbReference type="SUPFAM" id="SSF56300">
    <property type="entry name" value="Metallo-dependent phosphatases"/>
    <property type="match status" value="1"/>
</dbReference>
<dbReference type="Gene3D" id="2.60.40.380">
    <property type="entry name" value="Purple acid phosphatase-like, N-terminal"/>
    <property type="match status" value="1"/>
</dbReference>
<evidence type="ECO:0000259" key="2">
    <source>
        <dbReference type="Pfam" id="PF00884"/>
    </source>
</evidence>
<dbReference type="InterPro" id="IPR032093">
    <property type="entry name" value="PhoD_N"/>
</dbReference>
<evidence type="ECO:0000256" key="1">
    <source>
        <dbReference type="SAM" id="Phobius"/>
    </source>
</evidence>
<dbReference type="Pfam" id="PF09423">
    <property type="entry name" value="PhoD"/>
    <property type="match status" value="1"/>
</dbReference>
<gene>
    <name evidence="5" type="ORF">POL25_36585</name>
</gene>
<proteinExistence type="predicted"/>
<dbReference type="SUPFAM" id="SSF53649">
    <property type="entry name" value="Alkaline phosphatase-like"/>
    <property type="match status" value="1"/>
</dbReference>
<reference evidence="5 6" key="1">
    <citation type="submission" date="2022-11" db="EMBL/GenBank/DDBJ databases">
        <title>Minimal conservation of predation-associated metabolite biosynthetic gene clusters underscores biosynthetic potential of Myxococcota including descriptions for ten novel species: Archangium lansinium sp. nov., Myxococcus landrumus sp. nov., Nannocystis bai.</title>
        <authorList>
            <person name="Ahearne A."/>
            <person name="Stevens C."/>
            <person name="Dowd S."/>
        </authorList>
    </citation>
    <scope>NUCLEOTIDE SEQUENCE [LARGE SCALE GENOMIC DNA]</scope>
    <source>
        <strain evidence="5 6">BB15-2</strain>
    </source>
</reference>
<keyword evidence="1" id="KW-0812">Transmembrane</keyword>
<dbReference type="PANTHER" id="PTHR43606">
    <property type="entry name" value="PHOSPHATASE, PUTATIVE (AFU_ORTHOLOGUE AFUA_6G08710)-RELATED"/>
    <property type="match status" value="1"/>
</dbReference>
<accession>A0ABT5EAM9</accession>
<dbReference type="EMBL" id="JAQNDL010000003">
    <property type="protein sequence ID" value="MDC0722465.1"/>
    <property type="molecule type" value="Genomic_DNA"/>
</dbReference>
<feature type="transmembrane region" description="Helical" evidence="1">
    <location>
        <begin position="6"/>
        <end position="32"/>
    </location>
</feature>
<keyword evidence="6" id="KW-1185">Reference proteome</keyword>
<organism evidence="5 6">
    <name type="scientific">Nannocystis bainbridge</name>
    <dbReference type="NCBI Taxonomy" id="2995303"/>
    <lineage>
        <taxon>Bacteria</taxon>
        <taxon>Pseudomonadati</taxon>
        <taxon>Myxococcota</taxon>
        <taxon>Polyangia</taxon>
        <taxon>Nannocystales</taxon>
        <taxon>Nannocystaceae</taxon>
        <taxon>Nannocystis</taxon>
    </lineage>
</organism>
<dbReference type="Proteomes" id="UP001221686">
    <property type="component" value="Unassembled WGS sequence"/>
</dbReference>
<feature type="domain" description="Sulfatase N-terminal" evidence="2">
    <location>
        <begin position="319"/>
        <end position="603"/>
    </location>
</feature>
<dbReference type="PANTHER" id="PTHR43606:SF1">
    <property type="entry name" value="PHOD-LIKE PHOSPHATASE METALLOPHOSPHATASE DOMAIN-CONTAINING PROTEIN"/>
    <property type="match status" value="1"/>
</dbReference>
<dbReference type="RefSeq" id="WP_272090994.1">
    <property type="nucleotide sequence ID" value="NZ_JAQNDL010000003.1"/>
</dbReference>
<feature type="transmembrane region" description="Helical" evidence="1">
    <location>
        <begin position="140"/>
        <end position="161"/>
    </location>
</feature>
<keyword evidence="1" id="KW-1133">Transmembrane helix</keyword>
<feature type="transmembrane region" description="Helical" evidence="1">
    <location>
        <begin position="69"/>
        <end position="90"/>
    </location>
</feature>
<protein>
    <submittedName>
        <fullName evidence="5">Alkaline phosphatase D family protein</fullName>
    </submittedName>
</protein>
<evidence type="ECO:0000259" key="4">
    <source>
        <dbReference type="Pfam" id="PF16655"/>
    </source>
</evidence>
<feature type="domain" description="PhoD-like phosphatase metallophosphatase" evidence="3">
    <location>
        <begin position="824"/>
        <end position="1087"/>
    </location>
</feature>
<evidence type="ECO:0000313" key="5">
    <source>
        <dbReference type="EMBL" id="MDC0722465.1"/>
    </source>
</evidence>
<dbReference type="CDD" id="cd16148">
    <property type="entry name" value="sulfatase_like"/>
    <property type="match status" value="1"/>
</dbReference>
<feature type="transmembrane region" description="Helical" evidence="1">
    <location>
        <begin position="246"/>
        <end position="267"/>
    </location>
</feature>
<dbReference type="InterPro" id="IPR038607">
    <property type="entry name" value="PhoD-like_sf"/>
</dbReference>
<dbReference type="Pfam" id="PF16655">
    <property type="entry name" value="PhoD_N"/>
    <property type="match status" value="1"/>
</dbReference>